<evidence type="ECO:0000313" key="2">
    <source>
        <dbReference type="EMBL" id="QGU81537.1"/>
    </source>
</evidence>
<name>A0AB37DEP1_STRSL</name>
<organism evidence="2 3">
    <name type="scientific">Streptococcus salivarius</name>
    <dbReference type="NCBI Taxonomy" id="1304"/>
    <lineage>
        <taxon>Bacteria</taxon>
        <taxon>Bacillati</taxon>
        <taxon>Bacillota</taxon>
        <taxon>Bacilli</taxon>
        <taxon>Lactobacillales</taxon>
        <taxon>Streptococcaceae</taxon>
        <taxon>Streptococcus</taxon>
    </lineage>
</organism>
<evidence type="ECO:0000313" key="3">
    <source>
        <dbReference type="Proteomes" id="UP000422997"/>
    </source>
</evidence>
<dbReference type="PROSITE" id="PS50878">
    <property type="entry name" value="RT_POL"/>
    <property type="match status" value="1"/>
</dbReference>
<dbReference type="CDD" id="cd01646">
    <property type="entry name" value="RT_Bac_retron_I"/>
    <property type="match status" value="1"/>
</dbReference>
<gene>
    <name evidence="2" type="ORF">BSR19_00250</name>
</gene>
<dbReference type="Proteomes" id="UP000422997">
    <property type="component" value="Chromosome"/>
</dbReference>
<evidence type="ECO:0000259" key="1">
    <source>
        <dbReference type="PROSITE" id="PS50878"/>
    </source>
</evidence>
<sequence>MESINAGILAIKILNELKYNKRMFYNWPIWFRGDKEENIRELLVSEISNIKNELLKGTLNPKLEEIEAIPMYKKVKDNSGSQSHNVITFSSSKKITGKIEFNYFIQLSLQDFIVSVIWVETVGKIVDNGFDSDIYANRLSVSQSSFFKPYFDAYSEFRDSNFDKMRQWINNKETGIYIQTDLSRCYYNVSVQNIKERLLNELRKHSISGLEFITEYIFSIIEKYNNLKEVREFLATLNNSEEKNQESIDRVLPIGFLPSNILSNLYLLELDQKIKEEFYPVNYSRYVDDIVFLIKTDISENYLSSELPEVERIKSKLSLIKNSLKNSVELNEEKTLFFIVNKQNDINYLNKFEKETQQLSSDNYRLIDPNEYDKEFENAYKLTQGLTKLSDLFTIVRDKKYISRTISTIFNYIFWNLKEDIDGDNVRLSKKFIDYFYSFVDDEFLLNLFDYWYQLIVIELVSKKLLLSEHSKSPISIKKYKLKFWNRFQLLKENVNEENDYLNVFLSNFEKKVEKIFSCKINTPLYQIQEYFRYPRYKLENIIDETSLFYFEKQLRKLVQFKCSQSLSISSKNEDFLTIIKKNFCNNFPAAQDIKVFDNADTKIEGYESKDRIVLSQSNFETYSKREKYFLSNSKNKSNITDIVITLNESDRNNADVLLYPEQGIPIQEIYSLVRFSKKTKTLVIGGMDFIYLKEKEKVLNLTFIIRPFKVLKGEKEYKDVEIILLPKIYPSPIEYETFHNSRAYSGDNWEIYIPNPDEWKNQHIIEFKGSYHAILNCYEATSIDLKYEISKEEPEIVHLITNNKDIKYYYQIAESLSRDLMAVSTITNYSKFGGVEVFSPYKEEYKRQISLHKGAKNTHVDICDIDLEAIKHKRLNNLDSTMKQNPPKHYYRNLGK</sequence>
<dbReference type="AlphaFoldDB" id="A0AB37DEP1"/>
<feature type="domain" description="Reverse transcriptase" evidence="1">
    <location>
        <begin position="50"/>
        <end position="353"/>
    </location>
</feature>
<accession>A0AB37DEP1</accession>
<reference evidence="2 3" key="1">
    <citation type="submission" date="2016-11" db="EMBL/GenBank/DDBJ databases">
        <title>The potential of Streptococcus salivarius to inhibit the production of volatile sulphur compounds in the oral cavity.</title>
        <authorList>
            <person name="Sun L."/>
            <person name="Li Z."/>
            <person name="Jin D."/>
            <person name="Zhao H."/>
        </authorList>
    </citation>
    <scope>NUCLEOTIDE SEQUENCE [LARGE SCALE GENOMIC DNA]</scope>
    <source>
        <strain evidence="2 3">ICDC2</strain>
    </source>
</reference>
<dbReference type="Pfam" id="PF00078">
    <property type="entry name" value="RVT_1"/>
    <property type="match status" value="1"/>
</dbReference>
<dbReference type="InterPro" id="IPR000477">
    <property type="entry name" value="RT_dom"/>
</dbReference>
<proteinExistence type="predicted"/>
<dbReference type="EMBL" id="CP018187">
    <property type="protein sequence ID" value="QGU81537.1"/>
    <property type="molecule type" value="Genomic_DNA"/>
</dbReference>
<protein>
    <recommendedName>
        <fullName evidence="1">Reverse transcriptase domain-containing protein</fullName>
    </recommendedName>
</protein>